<keyword evidence="15" id="KW-1185">Reference proteome</keyword>
<feature type="transmembrane region" description="Helical" evidence="13">
    <location>
        <begin position="97"/>
        <end position="117"/>
    </location>
</feature>
<keyword evidence="10 13" id="KW-0472">Membrane</keyword>
<evidence type="ECO:0000313" key="14">
    <source>
        <dbReference type="EMBL" id="KAK9817532.1"/>
    </source>
</evidence>
<dbReference type="GO" id="GO:0030148">
    <property type="term" value="P:sphingolipid biosynthetic process"/>
    <property type="evidence" value="ECO:0007669"/>
    <property type="project" value="TreeGrafter"/>
</dbReference>
<evidence type="ECO:0000256" key="12">
    <source>
        <dbReference type="ARBA" id="ARBA00023239"/>
    </source>
</evidence>
<evidence type="ECO:0000313" key="15">
    <source>
        <dbReference type="Proteomes" id="UP001438707"/>
    </source>
</evidence>
<keyword evidence="6 13" id="KW-0812">Transmembrane</keyword>
<accession>A0AAW1Q802</accession>
<comment type="catalytic activity">
    <reaction evidence="13">
        <text>a very-long-chain (3R)-3-hydroxyacyl-CoA = a very-long-chain (2E)-enoyl-CoA + H2O</text>
        <dbReference type="Rhea" id="RHEA:45812"/>
        <dbReference type="ChEBI" id="CHEBI:15377"/>
        <dbReference type="ChEBI" id="CHEBI:83728"/>
        <dbReference type="ChEBI" id="CHEBI:85440"/>
        <dbReference type="EC" id="4.2.1.134"/>
    </reaction>
</comment>
<proteinExistence type="inferred from homology"/>
<keyword evidence="12 13" id="KW-0456">Lyase</keyword>
<comment type="similarity">
    <text evidence="3 13">Belongs to the very long-chain fatty acids dehydratase HACD family.</text>
</comment>
<dbReference type="GO" id="GO:0102158">
    <property type="term" value="F:very-long-chain (3R)-3-hydroxyacyl-CoA dehydratase activity"/>
    <property type="evidence" value="ECO:0007669"/>
    <property type="project" value="UniProtKB-EC"/>
</dbReference>
<evidence type="ECO:0000256" key="7">
    <source>
        <dbReference type="ARBA" id="ARBA00022832"/>
    </source>
</evidence>
<evidence type="ECO:0000256" key="10">
    <source>
        <dbReference type="ARBA" id="ARBA00023136"/>
    </source>
</evidence>
<comment type="pathway">
    <text evidence="2 13">Lipid metabolism; fatty acid biosynthesis.</text>
</comment>
<comment type="function">
    <text evidence="13">Catalyzes the third of the four reactions of the long-chain fatty acids elongation cycle. This endoplasmic reticulum-bound enzymatic process, allows the addition of two carbons to the chain of long- and very long-chain fatty acids/VLCFAs per cycle. This enzyme catalyzes the dehydration of the 3-hydroxyacyl-CoA intermediate into trans-2,3-enoyl-CoA, within each cycle of fatty acid elongation. Thereby, it participates to the production of VLCFAs of different chain lengths that are involved in multiple biological processes as precursors of membrane lipids and lipid mediators.</text>
</comment>
<dbReference type="EMBL" id="JALJOS010000066">
    <property type="protein sequence ID" value="KAK9817532.1"/>
    <property type="molecule type" value="Genomic_DNA"/>
</dbReference>
<keyword evidence="5 13" id="KW-0444">Lipid biosynthesis</keyword>
<protein>
    <recommendedName>
        <fullName evidence="4 13">Very-long-chain (3R)-3-hydroxyacyl-CoA dehydratase</fullName>
        <ecNumber evidence="4 13">4.2.1.134</ecNumber>
    </recommendedName>
</protein>
<evidence type="ECO:0000256" key="5">
    <source>
        <dbReference type="ARBA" id="ARBA00022516"/>
    </source>
</evidence>
<gene>
    <name evidence="14" type="ORF">WJX74_009764</name>
</gene>
<evidence type="ECO:0000256" key="13">
    <source>
        <dbReference type="RuleBase" id="RU363109"/>
    </source>
</evidence>
<keyword evidence="8 13" id="KW-1133">Transmembrane helix</keyword>
<dbReference type="GO" id="GO:0042761">
    <property type="term" value="P:very long-chain fatty acid biosynthetic process"/>
    <property type="evidence" value="ECO:0007669"/>
    <property type="project" value="TreeGrafter"/>
</dbReference>
<evidence type="ECO:0000256" key="3">
    <source>
        <dbReference type="ARBA" id="ARBA00007811"/>
    </source>
</evidence>
<evidence type="ECO:0000256" key="2">
    <source>
        <dbReference type="ARBA" id="ARBA00005194"/>
    </source>
</evidence>
<dbReference type="AlphaFoldDB" id="A0AAW1Q802"/>
<evidence type="ECO:0000256" key="1">
    <source>
        <dbReference type="ARBA" id="ARBA00004141"/>
    </source>
</evidence>
<dbReference type="EC" id="4.2.1.134" evidence="4 13"/>
<evidence type="ECO:0000256" key="4">
    <source>
        <dbReference type="ARBA" id="ARBA00013122"/>
    </source>
</evidence>
<comment type="caution">
    <text evidence="14">The sequence shown here is derived from an EMBL/GenBank/DDBJ whole genome shotgun (WGS) entry which is preliminary data.</text>
</comment>
<keyword evidence="7 13" id="KW-0276">Fatty acid metabolism</keyword>
<evidence type="ECO:0000256" key="9">
    <source>
        <dbReference type="ARBA" id="ARBA00023098"/>
    </source>
</evidence>
<evidence type="ECO:0000256" key="8">
    <source>
        <dbReference type="ARBA" id="ARBA00022989"/>
    </source>
</evidence>
<feature type="transmembrane region" description="Helical" evidence="13">
    <location>
        <begin position="137"/>
        <end position="159"/>
    </location>
</feature>
<keyword evidence="13" id="KW-0256">Endoplasmic reticulum</keyword>
<dbReference type="GO" id="GO:0005789">
    <property type="term" value="C:endoplasmic reticulum membrane"/>
    <property type="evidence" value="ECO:0007669"/>
    <property type="project" value="UniProtKB-SubCell"/>
</dbReference>
<dbReference type="InterPro" id="IPR007482">
    <property type="entry name" value="Tyr_Pase-like_PTPLA"/>
</dbReference>
<reference evidence="14 15" key="1">
    <citation type="journal article" date="2024" name="Nat. Commun.">
        <title>Phylogenomics reveals the evolutionary origins of lichenization in chlorophyte algae.</title>
        <authorList>
            <person name="Puginier C."/>
            <person name="Libourel C."/>
            <person name="Otte J."/>
            <person name="Skaloud P."/>
            <person name="Haon M."/>
            <person name="Grisel S."/>
            <person name="Petersen M."/>
            <person name="Berrin J.G."/>
            <person name="Delaux P.M."/>
            <person name="Dal Grande F."/>
            <person name="Keller J."/>
        </authorList>
    </citation>
    <scope>NUCLEOTIDE SEQUENCE [LARGE SCALE GENOMIC DNA]</scope>
    <source>
        <strain evidence="14 15">SAG 2145</strain>
    </source>
</reference>
<organism evidence="14 15">
    <name type="scientific">Apatococcus lobatus</name>
    <dbReference type="NCBI Taxonomy" id="904363"/>
    <lineage>
        <taxon>Eukaryota</taxon>
        <taxon>Viridiplantae</taxon>
        <taxon>Chlorophyta</taxon>
        <taxon>core chlorophytes</taxon>
        <taxon>Trebouxiophyceae</taxon>
        <taxon>Chlorellales</taxon>
        <taxon>Chlorellaceae</taxon>
        <taxon>Apatococcus</taxon>
    </lineage>
</organism>
<dbReference type="PANTHER" id="PTHR11035">
    <property type="entry name" value="VERY-LONG-CHAIN (3R)-3-HYDROXYACYL-COA DEHYDRATASE"/>
    <property type="match status" value="1"/>
</dbReference>
<evidence type="ECO:0000256" key="6">
    <source>
        <dbReference type="ARBA" id="ARBA00022692"/>
    </source>
</evidence>
<keyword evidence="9 13" id="KW-0443">Lipid metabolism</keyword>
<sequence length="176" mass="20000">MGRTVNLFQGLAILETVHTATGLVRGLPYLAFLQWIGRANVLFILAKMPQLWNHPASITMMAVWAFGEILRYPWYAATLLGCSPYLVTWLRYSAPIIIYPIGVLAEMVLIFLALPSIRSQQLLCVELPNSLNFSFDYHLFLQAALAVYIPVWLQLYLHVLRQRGAKLKSLSHSKIK</sequence>
<dbReference type="Proteomes" id="UP001438707">
    <property type="component" value="Unassembled WGS sequence"/>
</dbReference>
<dbReference type="PANTHER" id="PTHR11035:SF35">
    <property type="entry name" value="VERY-LONG-CHAIN (3R)-3-HYDROXYACYL-COA DEHYDRATASE"/>
    <property type="match status" value="1"/>
</dbReference>
<evidence type="ECO:0000256" key="11">
    <source>
        <dbReference type="ARBA" id="ARBA00023160"/>
    </source>
</evidence>
<name>A0AAW1Q802_9CHLO</name>
<comment type="caution">
    <text evidence="13">Lacks conserved residue(s) required for the propagation of feature annotation.</text>
</comment>
<dbReference type="GO" id="GO:0030497">
    <property type="term" value="P:fatty acid elongation"/>
    <property type="evidence" value="ECO:0007669"/>
    <property type="project" value="TreeGrafter"/>
</dbReference>
<dbReference type="Pfam" id="PF04387">
    <property type="entry name" value="PTPLA"/>
    <property type="match status" value="1"/>
</dbReference>
<feature type="transmembrane region" description="Helical" evidence="13">
    <location>
        <begin position="73"/>
        <end position="90"/>
    </location>
</feature>
<comment type="subcellular location">
    <subcellularLocation>
        <location evidence="13">Endoplasmic reticulum membrane</location>
        <topology evidence="13">Multi-pass membrane protein</topology>
    </subcellularLocation>
    <subcellularLocation>
        <location evidence="1">Membrane</location>
        <topology evidence="1">Multi-pass membrane protein</topology>
    </subcellularLocation>
</comment>
<keyword evidence="11 13" id="KW-0275">Fatty acid biosynthesis</keyword>